<proteinExistence type="inferred from homology"/>
<comment type="caution">
    <text evidence="2">The sequence shown here is derived from an EMBL/GenBank/DDBJ whole genome shotgun (WGS) entry which is preliminary data.</text>
</comment>
<dbReference type="InterPro" id="IPR029045">
    <property type="entry name" value="ClpP/crotonase-like_dom_sf"/>
</dbReference>
<sequence>MTGPVHVSIADLAAGAAGAPLLGPDGAVRDPLVFVDLAGMPGDAAIVADAVRQARESDRILIGTARGGQPPLELVQALDLTLGTSEAGRETVDVADPEERVRALHDAVTSHPQAALMLRDVLRTTGELPVPAALDVESYAYSTLLGGEEFRRWLAARGPRPGPPETTEPVLVARDGGRLRITLNRPERRNAYGRQVRDALVDALEVALLDGGIGRVTLDGAGPAFCSGGDLGEFGTAPDLATAHLVRTRGGAGRLVHRLGSRLEVRVHGTCVGAGVELPALAARVTARPDATFRLPEVSMGLIPGAGGTVGVPRRIGRWRALYLALTGEALDAETAHAWGLVDGLTGP</sequence>
<dbReference type="CDD" id="cd06558">
    <property type="entry name" value="crotonase-like"/>
    <property type="match status" value="1"/>
</dbReference>
<dbReference type="SUPFAM" id="SSF52096">
    <property type="entry name" value="ClpP/crotonase"/>
    <property type="match status" value="1"/>
</dbReference>
<organism evidence="2 3">
    <name type="scientific">Actinomadura fibrosa</name>
    <dbReference type="NCBI Taxonomy" id="111802"/>
    <lineage>
        <taxon>Bacteria</taxon>
        <taxon>Bacillati</taxon>
        <taxon>Actinomycetota</taxon>
        <taxon>Actinomycetes</taxon>
        <taxon>Streptosporangiales</taxon>
        <taxon>Thermomonosporaceae</taxon>
        <taxon>Actinomadura</taxon>
    </lineage>
</organism>
<comment type="similarity">
    <text evidence="1">Belongs to the enoyl-CoA hydratase/isomerase family.</text>
</comment>
<dbReference type="RefSeq" id="WP_131762581.1">
    <property type="nucleotide sequence ID" value="NZ_CAACUY010000237.1"/>
</dbReference>
<dbReference type="InterPro" id="IPR001753">
    <property type="entry name" value="Enoyl-CoA_hydra/iso"/>
</dbReference>
<dbReference type="Proteomes" id="UP001597063">
    <property type="component" value="Unassembled WGS sequence"/>
</dbReference>
<gene>
    <name evidence="2" type="ORF">ACFQZM_18100</name>
</gene>
<accession>A0ABW2XLD3</accession>
<evidence type="ECO:0000313" key="2">
    <source>
        <dbReference type="EMBL" id="MFD0686419.1"/>
    </source>
</evidence>
<dbReference type="Gene3D" id="3.90.226.10">
    <property type="entry name" value="2-enoyl-CoA Hydratase, Chain A, domain 1"/>
    <property type="match status" value="1"/>
</dbReference>
<protein>
    <submittedName>
        <fullName evidence="2">Enoyl-CoA hydratase/isomerase family protein</fullName>
    </submittedName>
</protein>
<dbReference type="EMBL" id="JBHTGP010000010">
    <property type="protein sequence ID" value="MFD0686419.1"/>
    <property type="molecule type" value="Genomic_DNA"/>
</dbReference>
<keyword evidence="3" id="KW-1185">Reference proteome</keyword>
<reference evidence="3" key="1">
    <citation type="journal article" date="2019" name="Int. J. Syst. Evol. Microbiol.">
        <title>The Global Catalogue of Microorganisms (GCM) 10K type strain sequencing project: providing services to taxonomists for standard genome sequencing and annotation.</title>
        <authorList>
            <consortium name="The Broad Institute Genomics Platform"/>
            <consortium name="The Broad Institute Genome Sequencing Center for Infectious Disease"/>
            <person name="Wu L."/>
            <person name="Ma J."/>
        </authorList>
    </citation>
    <scope>NUCLEOTIDE SEQUENCE [LARGE SCALE GENOMIC DNA]</scope>
    <source>
        <strain evidence="3">JCM 9371</strain>
    </source>
</reference>
<evidence type="ECO:0000256" key="1">
    <source>
        <dbReference type="ARBA" id="ARBA00005254"/>
    </source>
</evidence>
<evidence type="ECO:0000313" key="3">
    <source>
        <dbReference type="Proteomes" id="UP001597063"/>
    </source>
</evidence>
<dbReference type="PANTHER" id="PTHR43802">
    <property type="entry name" value="ENOYL-COA HYDRATASE"/>
    <property type="match status" value="1"/>
</dbReference>
<dbReference type="Pfam" id="PF00378">
    <property type="entry name" value="ECH_1"/>
    <property type="match status" value="1"/>
</dbReference>
<name>A0ABW2XLD3_9ACTN</name>
<dbReference type="PANTHER" id="PTHR43802:SF1">
    <property type="entry name" value="IP11341P-RELATED"/>
    <property type="match status" value="1"/>
</dbReference>